<keyword evidence="7 9" id="KW-0472">Membrane</keyword>
<evidence type="ECO:0000256" key="8">
    <source>
        <dbReference type="ARBA" id="ARBA00023180"/>
    </source>
</evidence>
<dbReference type="PANTHER" id="PTHR12137:SF54">
    <property type="entry name" value="CARBOHYDRATE SULFOTRANSFERASE"/>
    <property type="match status" value="1"/>
</dbReference>
<evidence type="ECO:0000256" key="5">
    <source>
        <dbReference type="ARBA" id="ARBA00022989"/>
    </source>
</evidence>
<evidence type="ECO:0000256" key="1">
    <source>
        <dbReference type="ARBA" id="ARBA00004323"/>
    </source>
</evidence>
<name>A0ABD3Q922_9STRA</name>
<evidence type="ECO:0000256" key="9">
    <source>
        <dbReference type="SAM" id="Phobius"/>
    </source>
</evidence>
<protein>
    <recommendedName>
        <fullName evidence="12">Sulfotransferase domain-containing protein</fullName>
    </recommendedName>
</protein>
<keyword evidence="11" id="KW-1185">Reference proteome</keyword>
<comment type="similarity">
    <text evidence="2">Belongs to the sulfotransferase 2 family.</text>
</comment>
<evidence type="ECO:0000256" key="2">
    <source>
        <dbReference type="ARBA" id="ARBA00006339"/>
    </source>
</evidence>
<comment type="caution">
    <text evidence="10">The sequence shown here is derived from an EMBL/GenBank/DDBJ whole genome shotgun (WGS) entry which is preliminary data.</text>
</comment>
<evidence type="ECO:0000256" key="4">
    <source>
        <dbReference type="ARBA" id="ARBA00022692"/>
    </source>
</evidence>
<evidence type="ECO:0000256" key="6">
    <source>
        <dbReference type="ARBA" id="ARBA00023034"/>
    </source>
</evidence>
<organism evidence="10 11">
    <name type="scientific">Cyclotella atomus</name>
    <dbReference type="NCBI Taxonomy" id="382360"/>
    <lineage>
        <taxon>Eukaryota</taxon>
        <taxon>Sar</taxon>
        <taxon>Stramenopiles</taxon>
        <taxon>Ochrophyta</taxon>
        <taxon>Bacillariophyta</taxon>
        <taxon>Coscinodiscophyceae</taxon>
        <taxon>Thalassiosirophycidae</taxon>
        <taxon>Stephanodiscales</taxon>
        <taxon>Stephanodiscaceae</taxon>
        <taxon>Cyclotella</taxon>
    </lineage>
</organism>
<dbReference type="PANTHER" id="PTHR12137">
    <property type="entry name" value="CARBOHYDRATE SULFOTRANSFERASE"/>
    <property type="match status" value="1"/>
</dbReference>
<dbReference type="InterPro" id="IPR005331">
    <property type="entry name" value="Sulfotransferase"/>
</dbReference>
<dbReference type="GO" id="GO:0000139">
    <property type="term" value="C:Golgi membrane"/>
    <property type="evidence" value="ECO:0007669"/>
    <property type="project" value="UniProtKB-SubCell"/>
</dbReference>
<evidence type="ECO:0000256" key="3">
    <source>
        <dbReference type="ARBA" id="ARBA00022679"/>
    </source>
</evidence>
<reference evidence="10 11" key="1">
    <citation type="submission" date="2024-10" db="EMBL/GenBank/DDBJ databases">
        <title>Updated reference genomes for cyclostephanoid diatoms.</title>
        <authorList>
            <person name="Roberts W.R."/>
            <person name="Alverson A.J."/>
        </authorList>
    </citation>
    <scope>NUCLEOTIDE SEQUENCE [LARGE SCALE GENOMIC DNA]</scope>
    <source>
        <strain evidence="10 11">AJA010-31</strain>
    </source>
</reference>
<evidence type="ECO:0000256" key="7">
    <source>
        <dbReference type="ARBA" id="ARBA00023136"/>
    </source>
</evidence>
<feature type="transmembrane region" description="Helical" evidence="9">
    <location>
        <begin position="20"/>
        <end position="40"/>
    </location>
</feature>
<sequence length="414" mass="46940">MRNGRSSRLASSTNRRGSHLTLVVSISCAFILGLKTANMWNLRTPISIISQASDDMSSEWSAASTSPNVVSTRLDNEDEADYIVRTSYQKSYAHILQCEDHAIEGRCMSKSLKYFDQKNTPSIPWWFKTLLRDVNTNGAYGFWHHFTTTDPAINFCTIEKVGTTEWRGVFCDLNADECQAIDDNDTDESYPSHCIPAIPGRRCALQTKKEVPSEAPHVVFLRDPLERLLSGFIDKCVKETQRVHERHCEPNEVFNVDAAHGWGNKTVSPTIDLEKNPKQFFAAYLDIMPLKWNLHFVPQALYCDLYRKIDQYDFVGNMNTEFAVDLERMANMLGGRMTAQLDKSFGYSKAIEASQFNSTGKSNSNHATHAPEKVAMYYNAASVRKALELFSIDYVVLGLKVPEWAREMLRNEVA</sequence>
<dbReference type="EMBL" id="JALLPJ020000301">
    <property type="protein sequence ID" value="KAL3796086.1"/>
    <property type="molecule type" value="Genomic_DNA"/>
</dbReference>
<evidence type="ECO:0000313" key="10">
    <source>
        <dbReference type="EMBL" id="KAL3796086.1"/>
    </source>
</evidence>
<keyword evidence="5 9" id="KW-1133">Transmembrane helix</keyword>
<dbReference type="GO" id="GO:0008146">
    <property type="term" value="F:sulfotransferase activity"/>
    <property type="evidence" value="ECO:0007669"/>
    <property type="project" value="UniProtKB-ARBA"/>
</dbReference>
<dbReference type="AlphaFoldDB" id="A0ABD3Q922"/>
<evidence type="ECO:0000313" key="11">
    <source>
        <dbReference type="Proteomes" id="UP001530400"/>
    </source>
</evidence>
<keyword evidence="8" id="KW-0325">Glycoprotein</keyword>
<comment type="subcellular location">
    <subcellularLocation>
        <location evidence="1">Golgi apparatus membrane</location>
        <topology evidence="1">Single-pass type II membrane protein</topology>
    </subcellularLocation>
</comment>
<keyword evidence="4 9" id="KW-0812">Transmembrane</keyword>
<dbReference type="InterPro" id="IPR018011">
    <property type="entry name" value="Carb_sulfotrans_8-10"/>
</dbReference>
<keyword evidence="6" id="KW-0333">Golgi apparatus</keyword>
<dbReference type="PROSITE" id="PS51257">
    <property type="entry name" value="PROKAR_LIPOPROTEIN"/>
    <property type="match status" value="1"/>
</dbReference>
<dbReference type="Pfam" id="PF03567">
    <property type="entry name" value="Sulfotransfer_2"/>
    <property type="match status" value="1"/>
</dbReference>
<dbReference type="Proteomes" id="UP001530400">
    <property type="component" value="Unassembled WGS sequence"/>
</dbReference>
<keyword evidence="3" id="KW-0808">Transferase</keyword>
<accession>A0ABD3Q922</accession>
<evidence type="ECO:0008006" key="12">
    <source>
        <dbReference type="Google" id="ProtNLM"/>
    </source>
</evidence>
<gene>
    <name evidence="10" type="ORF">ACHAWO_003242</name>
</gene>
<proteinExistence type="inferred from homology"/>